<dbReference type="Proteomes" id="UP000092605">
    <property type="component" value="Unassembled WGS sequence"/>
</dbReference>
<feature type="region of interest" description="Disordered" evidence="1">
    <location>
        <begin position="1"/>
        <end position="24"/>
    </location>
</feature>
<organism evidence="2 4">
    <name type="scientific">Alkalithermobacter thermoalcaliphilus JW-YL-7 = DSM 7308</name>
    <dbReference type="NCBI Taxonomy" id="1121328"/>
    <lineage>
        <taxon>Bacteria</taxon>
        <taxon>Bacillati</taxon>
        <taxon>Bacillota</taxon>
        <taxon>Clostridia</taxon>
        <taxon>Peptostreptococcales</taxon>
        <taxon>Tepidibacteraceae</taxon>
        <taxon>Alkalithermobacter</taxon>
    </lineage>
</organism>
<dbReference type="OrthoDB" id="1911152at2"/>
<evidence type="ECO:0000313" key="2">
    <source>
        <dbReference type="EMBL" id="KXZ39127.1"/>
    </source>
</evidence>
<gene>
    <name evidence="2" type="ORF">JWYL7_0202</name>
    <name evidence="3" type="ORF">SAMN05661008_01115</name>
</gene>
<reference evidence="3 5" key="2">
    <citation type="submission" date="2016-11" db="EMBL/GenBank/DDBJ databases">
        <authorList>
            <person name="Varghese N."/>
            <person name="Submissions S."/>
        </authorList>
    </citation>
    <scope>NUCLEOTIDE SEQUENCE [LARGE SCALE GENOMIC DNA]</scope>
    <source>
        <strain evidence="3 5">DSM 7308</strain>
    </source>
</reference>
<protein>
    <submittedName>
        <fullName evidence="2">Uncharacterized protein</fullName>
    </submittedName>
</protein>
<evidence type="ECO:0000313" key="4">
    <source>
        <dbReference type="Proteomes" id="UP000092605"/>
    </source>
</evidence>
<dbReference type="PATRIC" id="fig|1121328.3.peg.200"/>
<sequence length="161" mass="18142">MEDIKLNQENILSDQEEESRNKTPKHKECIPVEDDCEYIVGNVSETIKISKDTDVCEIKADFEVSKQRTVRIWGQVKDCNGNPVKCALVKLVKQICRCGKIDYIGVAHTVTDCKGFYQFDVCVPENTEKYKVIVSKAASGKEIIKSTECDPCGKDKCLCLK</sequence>
<name>A0A150FNG7_CLOPD</name>
<dbReference type="EMBL" id="LSFY01000001">
    <property type="protein sequence ID" value="KXZ39127.1"/>
    <property type="molecule type" value="Genomic_DNA"/>
</dbReference>
<evidence type="ECO:0000256" key="1">
    <source>
        <dbReference type="SAM" id="MobiDB-lite"/>
    </source>
</evidence>
<accession>A0A150FNG7</accession>
<dbReference type="Proteomes" id="UP000323392">
    <property type="component" value="Unassembled WGS sequence"/>
</dbReference>
<comment type="caution">
    <text evidence="2">The sequence shown here is derived from an EMBL/GenBank/DDBJ whole genome shotgun (WGS) entry which is preliminary data.</text>
</comment>
<evidence type="ECO:0000313" key="3">
    <source>
        <dbReference type="EMBL" id="SHK91106.1"/>
    </source>
</evidence>
<reference evidence="2 4" key="1">
    <citation type="submission" date="2016-02" db="EMBL/GenBank/DDBJ databases">
        <title>Draft genome sequence for Clostridium paradoxum JW-YL-7.</title>
        <authorList>
            <person name="Utturkar S.M."/>
            <person name="Lancaster A."/>
            <person name="Poole F.L."/>
            <person name="Adams M.W."/>
            <person name="Brown S.D."/>
        </authorList>
    </citation>
    <scope>NUCLEOTIDE SEQUENCE [LARGE SCALE GENOMIC DNA]</scope>
    <source>
        <strain evidence="2 4">JW-YL-7</strain>
    </source>
</reference>
<evidence type="ECO:0000313" key="5">
    <source>
        <dbReference type="Proteomes" id="UP000323392"/>
    </source>
</evidence>
<dbReference type="AlphaFoldDB" id="A0A150FNG7"/>
<proteinExistence type="predicted"/>
<dbReference type="EMBL" id="FRBG01000007">
    <property type="protein sequence ID" value="SHK91106.1"/>
    <property type="molecule type" value="Genomic_DNA"/>
</dbReference>
<keyword evidence="5" id="KW-1185">Reference proteome</keyword>
<dbReference type="RefSeq" id="WP_066067751.1">
    <property type="nucleotide sequence ID" value="NZ_FRBG01000007.1"/>
</dbReference>
<dbReference type="SUPFAM" id="SSF49464">
    <property type="entry name" value="Carboxypeptidase regulatory domain-like"/>
    <property type="match status" value="1"/>
</dbReference>
<dbReference type="InterPro" id="IPR008969">
    <property type="entry name" value="CarboxyPept-like_regulatory"/>
</dbReference>